<sequence>MAYHIYHDVVIKVPCAEVYKAVSQPEHLVNWWPLHCSGTPEVGASYNFFFEEPYNWYGKVIKASKDISFAIEMTVADEDWNPTSFGFDLEAIEEGCLVKFWHINWPYCNHHFRRSSYCWAMLLKLLKDYLEKGIIVPFEGRE</sequence>
<evidence type="ECO:0000256" key="1">
    <source>
        <dbReference type="ARBA" id="ARBA00006817"/>
    </source>
</evidence>
<evidence type="ECO:0000313" key="3">
    <source>
        <dbReference type="EMBL" id="GLB48764.1"/>
    </source>
</evidence>
<dbReference type="CDD" id="cd07814">
    <property type="entry name" value="SRPBCC_CalC_Aha1-like"/>
    <property type="match status" value="1"/>
</dbReference>
<dbReference type="InterPro" id="IPR013538">
    <property type="entry name" value="ASHA1/2-like_C"/>
</dbReference>
<evidence type="ECO:0000259" key="2">
    <source>
        <dbReference type="Pfam" id="PF08327"/>
    </source>
</evidence>
<comment type="caution">
    <text evidence="3">The sequence shown here is derived from an EMBL/GenBank/DDBJ whole genome shotgun (WGS) entry which is preliminary data.</text>
</comment>
<dbReference type="Pfam" id="PF08327">
    <property type="entry name" value="AHSA1"/>
    <property type="match status" value="1"/>
</dbReference>
<dbReference type="EMBL" id="BRVO01000001">
    <property type="protein sequence ID" value="GLB48764.1"/>
    <property type="molecule type" value="Genomic_DNA"/>
</dbReference>
<protein>
    <recommendedName>
        <fullName evidence="2">Activator of Hsp90 ATPase homologue 1/2-like C-terminal domain-containing protein</fullName>
    </recommendedName>
</protein>
<name>A0ABQ5MH82_9FLAO</name>
<dbReference type="SUPFAM" id="SSF55961">
    <property type="entry name" value="Bet v1-like"/>
    <property type="match status" value="1"/>
</dbReference>
<reference evidence="3" key="1">
    <citation type="submission" date="2022-07" db="EMBL/GenBank/DDBJ databases">
        <title>Taxonomy of Novel Oxalotrophic and Methylotrophic Bacteria.</title>
        <authorList>
            <person name="Sahin N."/>
            <person name="Tani A."/>
        </authorList>
    </citation>
    <scope>NUCLEOTIDE SEQUENCE</scope>
    <source>
        <strain evidence="3">Y10</strain>
    </source>
</reference>
<dbReference type="InterPro" id="IPR023393">
    <property type="entry name" value="START-like_dom_sf"/>
</dbReference>
<feature type="domain" description="Activator of Hsp90 ATPase homologue 1/2-like C-terminal" evidence="2">
    <location>
        <begin position="12"/>
        <end position="131"/>
    </location>
</feature>
<gene>
    <name evidence="3" type="ORF">Y10_11320</name>
</gene>
<dbReference type="Gene3D" id="3.30.530.20">
    <property type="match status" value="1"/>
</dbReference>
<organism evidence="3 4">
    <name type="scientific">Neptunitalea lumnitzerae</name>
    <dbReference type="NCBI Taxonomy" id="2965509"/>
    <lineage>
        <taxon>Bacteria</taxon>
        <taxon>Pseudomonadati</taxon>
        <taxon>Bacteroidota</taxon>
        <taxon>Flavobacteriia</taxon>
        <taxon>Flavobacteriales</taxon>
        <taxon>Flavobacteriaceae</taxon>
        <taxon>Neptunitalea</taxon>
    </lineage>
</organism>
<dbReference type="Proteomes" id="UP001143543">
    <property type="component" value="Unassembled WGS sequence"/>
</dbReference>
<evidence type="ECO:0000313" key="4">
    <source>
        <dbReference type="Proteomes" id="UP001143543"/>
    </source>
</evidence>
<comment type="similarity">
    <text evidence="1">Belongs to the AHA1 family.</text>
</comment>
<proteinExistence type="inferred from homology"/>
<keyword evidence="4" id="KW-1185">Reference proteome</keyword>
<dbReference type="RefSeq" id="WP_281764396.1">
    <property type="nucleotide sequence ID" value="NZ_BRVO01000001.1"/>
</dbReference>
<accession>A0ABQ5MH82</accession>